<dbReference type="PANTHER" id="PTHR20961:SF144">
    <property type="entry name" value="OS01G0119100 PROTEIN"/>
    <property type="match status" value="1"/>
</dbReference>
<comment type="caution">
    <text evidence="8">The sequence shown here is derived from an EMBL/GenBank/DDBJ whole genome shotgun (WGS) entry which is preliminary data.</text>
</comment>
<evidence type="ECO:0000256" key="6">
    <source>
        <dbReference type="SAM" id="MobiDB-lite"/>
    </source>
</evidence>
<feature type="region of interest" description="Disordered" evidence="6">
    <location>
        <begin position="55"/>
        <end position="86"/>
    </location>
</feature>
<evidence type="ECO:0000256" key="5">
    <source>
        <dbReference type="ARBA" id="ARBA00023180"/>
    </source>
</evidence>
<dbReference type="STRING" id="52838.A0A4S8K450"/>
<protein>
    <recommendedName>
        <fullName evidence="7">Glycosyltransferase 61 catalytic domain-containing protein</fullName>
    </recommendedName>
</protein>
<keyword evidence="4" id="KW-0808">Transferase</keyword>
<gene>
    <name evidence="8" type="ORF">C4D60_Mb08t15930</name>
</gene>
<sequence length="497" mass="56252">MAKALRNLNRAKPQSCGVGLLAVFILVSLSYVTMSRTNKMRISIATSQLPPLLKVNSTSMTSDKSDGHDDSSHDGEKAGRIEKSSSVDHVEVPVTYSRGELGGMKPEKKPICDLSNRKSEVCEANGDVRIIGKDTRMVYVGPPQFGDSGGGESWTIKPYARKWDAGSGARVREVTLKLVNGYGDDTRCSVNHTVPALVFAIGGWTGNFFHDFADVLVPLFQTAYPFGGEVQFLVANMKPEWVKKYQLYFRKLSRYEIIEYDNDDTVSCFKHVTLGLRCSSIEDFQMEPSKSPHGYSMVDFAKFTRSAFSLQRDHSWRSDEQHNKKPRLMIIKRARTRKFMNVEEIVQMAKEVGYDVVVAEADDDISTFSGVVNSCDVLMGVHGAALTNMVFLPTNAVVIQVVPWGNLDWIAGHYFRDPSKQMKVNYLEYSISEEETTLSELYPRDHAVFKDPMSLHHQGWDTFSRIFLQEQNVRLDVNRFRPFLERALDILRQQPRE</sequence>
<keyword evidence="9" id="KW-1185">Reference proteome</keyword>
<dbReference type="InterPro" id="IPR049625">
    <property type="entry name" value="Glyco_transf_61_cat"/>
</dbReference>
<dbReference type="Pfam" id="PF04577">
    <property type="entry name" value="Glyco_transf_61"/>
    <property type="match status" value="1"/>
</dbReference>
<keyword evidence="5" id="KW-0325">Glycoprotein</keyword>
<evidence type="ECO:0000259" key="7">
    <source>
        <dbReference type="Pfam" id="PF04577"/>
    </source>
</evidence>
<evidence type="ECO:0000256" key="3">
    <source>
        <dbReference type="ARBA" id="ARBA00022676"/>
    </source>
</evidence>
<dbReference type="AlphaFoldDB" id="A0A4S8K450"/>
<accession>A0A4S8K450</accession>
<evidence type="ECO:0000313" key="8">
    <source>
        <dbReference type="EMBL" id="THU69582.1"/>
    </source>
</evidence>
<reference evidence="8 9" key="1">
    <citation type="journal article" date="2019" name="Nat. Plants">
        <title>Genome sequencing of Musa balbisiana reveals subgenome evolution and function divergence in polyploid bananas.</title>
        <authorList>
            <person name="Yao X."/>
        </authorList>
    </citation>
    <scope>NUCLEOTIDE SEQUENCE [LARGE SCALE GENOMIC DNA]</scope>
    <source>
        <strain evidence="9">cv. DH-PKW</strain>
        <tissue evidence="8">Leaves</tissue>
    </source>
</reference>
<dbReference type="GO" id="GO:0000139">
    <property type="term" value="C:Golgi membrane"/>
    <property type="evidence" value="ECO:0007669"/>
    <property type="project" value="UniProtKB-SubCell"/>
</dbReference>
<dbReference type="InterPro" id="IPR007657">
    <property type="entry name" value="Glycosyltransferase_61"/>
</dbReference>
<dbReference type="PANTHER" id="PTHR20961">
    <property type="entry name" value="GLYCOSYLTRANSFERASE"/>
    <property type="match status" value="1"/>
</dbReference>
<evidence type="ECO:0000256" key="4">
    <source>
        <dbReference type="ARBA" id="ARBA00022679"/>
    </source>
</evidence>
<keyword evidence="3" id="KW-0328">Glycosyltransferase</keyword>
<comment type="pathway">
    <text evidence="2">Glycan metabolism.</text>
</comment>
<dbReference type="EMBL" id="PYDT01000002">
    <property type="protein sequence ID" value="THU69582.1"/>
    <property type="molecule type" value="Genomic_DNA"/>
</dbReference>
<name>A0A4S8K450_MUSBA</name>
<comment type="subcellular location">
    <subcellularLocation>
        <location evidence="1">Golgi apparatus membrane</location>
        <topology evidence="1">Single-pass type II membrane protein</topology>
    </subcellularLocation>
</comment>
<evidence type="ECO:0000313" key="9">
    <source>
        <dbReference type="Proteomes" id="UP000317650"/>
    </source>
</evidence>
<evidence type="ECO:0000256" key="1">
    <source>
        <dbReference type="ARBA" id="ARBA00004323"/>
    </source>
</evidence>
<dbReference type="GO" id="GO:0016763">
    <property type="term" value="F:pentosyltransferase activity"/>
    <property type="evidence" value="ECO:0007669"/>
    <property type="project" value="UniProtKB-ARBA"/>
</dbReference>
<evidence type="ECO:0000256" key="2">
    <source>
        <dbReference type="ARBA" id="ARBA00004881"/>
    </source>
</evidence>
<feature type="compositionally biased region" description="Basic and acidic residues" evidence="6">
    <location>
        <begin position="63"/>
        <end position="86"/>
    </location>
</feature>
<dbReference type="Proteomes" id="UP000317650">
    <property type="component" value="Chromosome 8"/>
</dbReference>
<proteinExistence type="predicted"/>
<feature type="domain" description="Glycosyltransferase 61 catalytic" evidence="7">
    <location>
        <begin position="224"/>
        <end position="399"/>
    </location>
</feature>
<organism evidence="8 9">
    <name type="scientific">Musa balbisiana</name>
    <name type="common">Banana</name>
    <dbReference type="NCBI Taxonomy" id="52838"/>
    <lineage>
        <taxon>Eukaryota</taxon>
        <taxon>Viridiplantae</taxon>
        <taxon>Streptophyta</taxon>
        <taxon>Embryophyta</taxon>
        <taxon>Tracheophyta</taxon>
        <taxon>Spermatophyta</taxon>
        <taxon>Magnoliopsida</taxon>
        <taxon>Liliopsida</taxon>
        <taxon>Zingiberales</taxon>
        <taxon>Musaceae</taxon>
        <taxon>Musa</taxon>
    </lineage>
</organism>